<comment type="caution">
    <text evidence="1">The sequence shown here is derived from an EMBL/GenBank/DDBJ whole genome shotgun (WGS) entry which is preliminary data.</text>
</comment>
<evidence type="ECO:0000313" key="1">
    <source>
        <dbReference type="EMBL" id="CAK7337603.1"/>
    </source>
</evidence>
<proteinExistence type="predicted"/>
<keyword evidence="2" id="KW-1185">Reference proteome</keyword>
<organism evidence="1 2">
    <name type="scientific">Dovyalis caffra</name>
    <dbReference type="NCBI Taxonomy" id="77055"/>
    <lineage>
        <taxon>Eukaryota</taxon>
        <taxon>Viridiplantae</taxon>
        <taxon>Streptophyta</taxon>
        <taxon>Embryophyta</taxon>
        <taxon>Tracheophyta</taxon>
        <taxon>Spermatophyta</taxon>
        <taxon>Magnoliopsida</taxon>
        <taxon>eudicotyledons</taxon>
        <taxon>Gunneridae</taxon>
        <taxon>Pentapetalae</taxon>
        <taxon>rosids</taxon>
        <taxon>fabids</taxon>
        <taxon>Malpighiales</taxon>
        <taxon>Salicaceae</taxon>
        <taxon>Flacourtieae</taxon>
        <taxon>Dovyalis</taxon>
    </lineage>
</organism>
<evidence type="ECO:0000313" key="2">
    <source>
        <dbReference type="Proteomes" id="UP001314170"/>
    </source>
</evidence>
<sequence length="57" mass="6341">PKHQQGNKKVIKGLIGALSKKVKSEMVNFNTLIAIKAIIFKKIDTRSSNMYPVGENL</sequence>
<name>A0AAV1RQC1_9ROSI</name>
<gene>
    <name evidence="1" type="ORF">DCAF_LOCUS12640</name>
</gene>
<protein>
    <submittedName>
        <fullName evidence="1">Uncharacterized protein</fullName>
    </submittedName>
</protein>
<dbReference type="AlphaFoldDB" id="A0AAV1RQC1"/>
<dbReference type="Proteomes" id="UP001314170">
    <property type="component" value="Unassembled WGS sequence"/>
</dbReference>
<dbReference type="EMBL" id="CAWUPB010001087">
    <property type="protein sequence ID" value="CAK7337603.1"/>
    <property type="molecule type" value="Genomic_DNA"/>
</dbReference>
<feature type="non-terminal residue" evidence="1">
    <location>
        <position position="1"/>
    </location>
</feature>
<feature type="non-terminal residue" evidence="1">
    <location>
        <position position="57"/>
    </location>
</feature>
<reference evidence="1 2" key="1">
    <citation type="submission" date="2024-01" db="EMBL/GenBank/DDBJ databases">
        <authorList>
            <person name="Waweru B."/>
        </authorList>
    </citation>
    <scope>NUCLEOTIDE SEQUENCE [LARGE SCALE GENOMIC DNA]</scope>
</reference>
<accession>A0AAV1RQC1</accession>